<gene>
    <name evidence="1" type="ORF">PVK06_024457</name>
</gene>
<comment type="caution">
    <text evidence="1">The sequence shown here is derived from an EMBL/GenBank/DDBJ whole genome shotgun (WGS) entry which is preliminary data.</text>
</comment>
<dbReference type="PANTHER" id="PTHR36617:SF15">
    <property type="entry name" value="REVERSE TRANSCRIPTASE ZINC-BINDING DOMAIN-CONTAINING PROTEIN"/>
    <property type="match status" value="1"/>
</dbReference>
<evidence type="ECO:0008006" key="3">
    <source>
        <dbReference type="Google" id="ProtNLM"/>
    </source>
</evidence>
<evidence type="ECO:0000313" key="2">
    <source>
        <dbReference type="Proteomes" id="UP001358586"/>
    </source>
</evidence>
<name>A0ABR0PDT0_GOSAR</name>
<organism evidence="1 2">
    <name type="scientific">Gossypium arboreum</name>
    <name type="common">Tree cotton</name>
    <name type="synonym">Gossypium nanking</name>
    <dbReference type="NCBI Taxonomy" id="29729"/>
    <lineage>
        <taxon>Eukaryota</taxon>
        <taxon>Viridiplantae</taxon>
        <taxon>Streptophyta</taxon>
        <taxon>Embryophyta</taxon>
        <taxon>Tracheophyta</taxon>
        <taxon>Spermatophyta</taxon>
        <taxon>Magnoliopsida</taxon>
        <taxon>eudicotyledons</taxon>
        <taxon>Gunneridae</taxon>
        <taxon>Pentapetalae</taxon>
        <taxon>rosids</taxon>
        <taxon>malvids</taxon>
        <taxon>Malvales</taxon>
        <taxon>Malvaceae</taxon>
        <taxon>Malvoideae</taxon>
        <taxon>Gossypium</taxon>
    </lineage>
</organism>
<accession>A0ABR0PDT0</accession>
<dbReference type="EMBL" id="JARKNE010000007">
    <property type="protein sequence ID" value="KAK5819456.1"/>
    <property type="molecule type" value="Genomic_DNA"/>
</dbReference>
<reference evidence="1 2" key="1">
    <citation type="submission" date="2023-03" db="EMBL/GenBank/DDBJ databases">
        <title>WGS of Gossypium arboreum.</title>
        <authorList>
            <person name="Yu D."/>
        </authorList>
    </citation>
    <scope>NUCLEOTIDE SEQUENCE [LARGE SCALE GENOMIC DNA]</scope>
    <source>
        <tissue evidence="1">Leaf</tissue>
    </source>
</reference>
<dbReference type="PANTHER" id="PTHR36617">
    <property type="entry name" value="PROTEIN, PUTATIVE-RELATED"/>
    <property type="match status" value="1"/>
</dbReference>
<protein>
    <recommendedName>
        <fullName evidence="3">Reverse transcriptase domain-containing protein</fullName>
    </recommendedName>
</protein>
<evidence type="ECO:0000313" key="1">
    <source>
        <dbReference type="EMBL" id="KAK5819456.1"/>
    </source>
</evidence>
<dbReference type="Proteomes" id="UP001358586">
    <property type="component" value="Chromosome 7"/>
</dbReference>
<sequence length="257" mass="29462">MVECVSTAKAVILVNEVLHLVLVKAEVVGLIKGIYNVLQDQSVSHLQFADDTILFLKAEEEVVRNVKYLLRKSVLFWEDVWCGDKTLKEEFPKLFRLALKKNCFVKDVARNNSFEEVHWESVFSRKLLDREKCTVEKLKFLMSSVVLNEELEDRINWIHESGGIFSVKKLSYLLARDGMGAIEFQFDRIRKLKVPPRYQQHVGQDGFLVMKKCLKLGFLWMKEQVGEGCCGTRKGIVSALFSAELNGKPVVEVFLSA</sequence>
<keyword evidence="2" id="KW-1185">Reference proteome</keyword>
<proteinExistence type="predicted"/>